<dbReference type="KEGG" id="whj:H9Q79_07535"/>
<keyword evidence="3" id="KW-1185">Reference proteome</keyword>
<protein>
    <recommendedName>
        <fullName evidence="4">Lipoprotein</fullName>
    </recommendedName>
</protein>
<gene>
    <name evidence="2" type="ORF">H9Q79_07535</name>
</gene>
<accession>A0A7G9GH30</accession>
<evidence type="ECO:0000313" key="3">
    <source>
        <dbReference type="Proteomes" id="UP000515860"/>
    </source>
</evidence>
<evidence type="ECO:0000256" key="1">
    <source>
        <dbReference type="SAM" id="MobiDB-lite"/>
    </source>
</evidence>
<name>A0A7G9GH30_9FIRM</name>
<feature type="compositionally biased region" description="Low complexity" evidence="1">
    <location>
        <begin position="38"/>
        <end position="56"/>
    </location>
</feature>
<evidence type="ECO:0008006" key="4">
    <source>
        <dbReference type="Google" id="ProtNLM"/>
    </source>
</evidence>
<reference evidence="2 3" key="1">
    <citation type="submission" date="2020-08" db="EMBL/GenBank/DDBJ databases">
        <authorList>
            <person name="Liu C."/>
            <person name="Sun Q."/>
        </authorList>
    </citation>
    <scope>NUCLEOTIDE SEQUENCE [LARGE SCALE GENOMIC DNA]</scope>
    <source>
        <strain evidence="2 3">NSJ-29</strain>
    </source>
</reference>
<dbReference type="AlphaFoldDB" id="A0A7G9GH30"/>
<dbReference type="EMBL" id="CP060635">
    <property type="protein sequence ID" value="QNM10112.1"/>
    <property type="molecule type" value="Genomic_DNA"/>
</dbReference>
<dbReference type="RefSeq" id="WP_249329559.1">
    <property type="nucleotide sequence ID" value="NZ_CP060635.1"/>
</dbReference>
<feature type="region of interest" description="Disordered" evidence="1">
    <location>
        <begin position="28"/>
        <end position="65"/>
    </location>
</feature>
<sequence length="100" mass="10152">MKSFKGLKVFAIGLGVLMLVGCGPASGEGGVRKDLRAGSGQTGSEQGESGRTADGGRAQDGGQGDAEDLYSLAAAGFYRRRSGKPLSPGGKRGYHPVQPV</sequence>
<proteinExistence type="predicted"/>
<dbReference type="Proteomes" id="UP000515860">
    <property type="component" value="Chromosome"/>
</dbReference>
<evidence type="ECO:0000313" key="2">
    <source>
        <dbReference type="EMBL" id="QNM10112.1"/>
    </source>
</evidence>
<organism evidence="2 3">
    <name type="scientific">Wansuia hejianensis</name>
    <dbReference type="NCBI Taxonomy" id="2763667"/>
    <lineage>
        <taxon>Bacteria</taxon>
        <taxon>Bacillati</taxon>
        <taxon>Bacillota</taxon>
        <taxon>Clostridia</taxon>
        <taxon>Lachnospirales</taxon>
        <taxon>Lachnospiraceae</taxon>
        <taxon>Wansuia</taxon>
    </lineage>
</organism>
<dbReference type="PROSITE" id="PS51257">
    <property type="entry name" value="PROKAR_LIPOPROTEIN"/>
    <property type="match status" value="1"/>
</dbReference>
<feature type="region of interest" description="Disordered" evidence="1">
    <location>
        <begin position="80"/>
        <end position="100"/>
    </location>
</feature>